<evidence type="ECO:0000259" key="5">
    <source>
        <dbReference type="PROSITE" id="PS50931"/>
    </source>
</evidence>
<feature type="domain" description="HTH lysR-type" evidence="5">
    <location>
        <begin position="12"/>
        <end position="69"/>
    </location>
</feature>
<dbReference type="SUPFAM" id="SSF46785">
    <property type="entry name" value="Winged helix' DNA-binding domain"/>
    <property type="match status" value="1"/>
</dbReference>
<gene>
    <name evidence="6" type="ORF">HOP40_21710</name>
</gene>
<dbReference type="InterPro" id="IPR036388">
    <property type="entry name" value="WH-like_DNA-bd_sf"/>
</dbReference>
<keyword evidence="7" id="KW-1185">Reference proteome</keyword>
<dbReference type="EMBL" id="CP053564">
    <property type="protein sequence ID" value="QJY48090.1"/>
    <property type="molecule type" value="Genomic_DNA"/>
</dbReference>
<dbReference type="InterPro" id="IPR000847">
    <property type="entry name" value="LysR_HTH_N"/>
</dbReference>
<dbReference type="GO" id="GO:0006351">
    <property type="term" value="P:DNA-templated transcription"/>
    <property type="evidence" value="ECO:0007669"/>
    <property type="project" value="TreeGrafter"/>
</dbReference>
<dbReference type="Gene3D" id="3.40.190.10">
    <property type="entry name" value="Periplasmic binding protein-like II"/>
    <property type="match status" value="2"/>
</dbReference>
<dbReference type="Pfam" id="PF03466">
    <property type="entry name" value="LysR_substrate"/>
    <property type="match status" value="1"/>
</dbReference>
<dbReference type="PANTHER" id="PTHR30537:SF74">
    <property type="entry name" value="HTH-TYPE TRANSCRIPTIONAL REGULATOR TRPI"/>
    <property type="match status" value="1"/>
</dbReference>
<reference evidence="6 7" key="1">
    <citation type="submission" date="2020-05" db="EMBL/GenBank/DDBJ databases">
        <authorList>
            <person name="Mo P."/>
        </authorList>
    </citation>
    <scope>NUCLEOTIDE SEQUENCE [LARGE SCALE GENOMIC DNA]</scope>
    <source>
        <strain evidence="6 7">Gen01</strain>
    </source>
</reference>
<dbReference type="RefSeq" id="WP_172161436.1">
    <property type="nucleotide sequence ID" value="NZ_CP053564.1"/>
</dbReference>
<evidence type="ECO:0000313" key="7">
    <source>
        <dbReference type="Proteomes" id="UP000505377"/>
    </source>
</evidence>
<organism evidence="6 7">
    <name type="scientific">Pseudonocardia broussonetiae</name>
    <dbReference type="NCBI Taxonomy" id="2736640"/>
    <lineage>
        <taxon>Bacteria</taxon>
        <taxon>Bacillati</taxon>
        <taxon>Actinomycetota</taxon>
        <taxon>Actinomycetes</taxon>
        <taxon>Pseudonocardiales</taxon>
        <taxon>Pseudonocardiaceae</taxon>
        <taxon>Pseudonocardia</taxon>
    </lineage>
</organism>
<evidence type="ECO:0000313" key="6">
    <source>
        <dbReference type="EMBL" id="QJY48090.1"/>
    </source>
</evidence>
<dbReference type="AlphaFoldDB" id="A0A6M6JLY8"/>
<evidence type="ECO:0000256" key="4">
    <source>
        <dbReference type="ARBA" id="ARBA00023163"/>
    </source>
</evidence>
<dbReference type="Gene3D" id="1.10.10.10">
    <property type="entry name" value="Winged helix-like DNA-binding domain superfamily/Winged helix DNA-binding domain"/>
    <property type="match status" value="1"/>
</dbReference>
<dbReference type="PANTHER" id="PTHR30537">
    <property type="entry name" value="HTH-TYPE TRANSCRIPTIONAL REGULATOR"/>
    <property type="match status" value="1"/>
</dbReference>
<evidence type="ECO:0000256" key="2">
    <source>
        <dbReference type="ARBA" id="ARBA00023015"/>
    </source>
</evidence>
<evidence type="ECO:0000256" key="3">
    <source>
        <dbReference type="ARBA" id="ARBA00023125"/>
    </source>
</evidence>
<proteinExistence type="inferred from homology"/>
<dbReference type="GO" id="GO:0003700">
    <property type="term" value="F:DNA-binding transcription factor activity"/>
    <property type="evidence" value="ECO:0007669"/>
    <property type="project" value="InterPro"/>
</dbReference>
<dbReference type="InterPro" id="IPR036390">
    <property type="entry name" value="WH_DNA-bd_sf"/>
</dbReference>
<dbReference type="CDD" id="cd08432">
    <property type="entry name" value="PBP2_GcdR_TrpI_HvrB_AmpR_like"/>
    <property type="match status" value="1"/>
</dbReference>
<dbReference type="KEGG" id="pbro:HOP40_21710"/>
<dbReference type="Proteomes" id="UP000505377">
    <property type="component" value="Chromosome"/>
</dbReference>
<evidence type="ECO:0000256" key="1">
    <source>
        <dbReference type="ARBA" id="ARBA00009437"/>
    </source>
</evidence>
<sequence>MNADGGGGMHLPPLNALRSFEAAGRLGSIRAAAAELYVTPGAVSRQVRVLESWLGVELFRHDGRTIQLTGTGARYLRSVTEHLTGIAAATDRATGRGRAEEALRIRSYTLLASTWLIPRLTRFRRSQPWIEIELVTSSSPSDFGNRDVDAEIRPGASGPWPGLEADLVVDADLVLVCSPGYVEEYRLREPGDLRRLPGDGFLRSAASPQLWRMWFEAVGVDGADVTRGPMFGDSTLAYQAAAAGHGVMLAPMPFVEPDLAAGRLVAPFPDVPRPAMQFYLVYPGDQPHRKAFTAFRRWLLAEGRAAAAAEA</sequence>
<name>A0A6M6JLY8_9PSEU</name>
<comment type="similarity">
    <text evidence="1">Belongs to the LysR transcriptional regulatory family.</text>
</comment>
<keyword evidence="4" id="KW-0804">Transcription</keyword>
<dbReference type="PROSITE" id="PS50931">
    <property type="entry name" value="HTH_LYSR"/>
    <property type="match status" value="1"/>
</dbReference>
<accession>A0A6M6JLY8</accession>
<dbReference type="SUPFAM" id="SSF53850">
    <property type="entry name" value="Periplasmic binding protein-like II"/>
    <property type="match status" value="1"/>
</dbReference>
<keyword evidence="3" id="KW-0238">DNA-binding</keyword>
<dbReference type="InterPro" id="IPR058163">
    <property type="entry name" value="LysR-type_TF_proteobact-type"/>
</dbReference>
<protein>
    <submittedName>
        <fullName evidence="6">LysR family transcriptional regulator</fullName>
    </submittedName>
</protein>
<dbReference type="InterPro" id="IPR005119">
    <property type="entry name" value="LysR_subst-bd"/>
</dbReference>
<dbReference type="GO" id="GO:0043565">
    <property type="term" value="F:sequence-specific DNA binding"/>
    <property type="evidence" value="ECO:0007669"/>
    <property type="project" value="TreeGrafter"/>
</dbReference>
<dbReference type="Pfam" id="PF00126">
    <property type="entry name" value="HTH_1"/>
    <property type="match status" value="1"/>
</dbReference>
<keyword evidence="2" id="KW-0805">Transcription regulation</keyword>